<gene>
    <name evidence="9 10" type="primary">LOC112688572</name>
</gene>
<feature type="transmembrane region" description="Helical" evidence="7">
    <location>
        <begin position="415"/>
        <end position="434"/>
    </location>
</feature>
<dbReference type="Gene3D" id="1.20.1250.20">
    <property type="entry name" value="MFS general substrate transporter like domains"/>
    <property type="match status" value="2"/>
</dbReference>
<evidence type="ECO:0000256" key="5">
    <source>
        <dbReference type="ARBA" id="ARBA00022989"/>
    </source>
</evidence>
<dbReference type="InterPro" id="IPR018456">
    <property type="entry name" value="PTR2_symporter_CS"/>
</dbReference>
<dbReference type="Proteomes" id="UP000694846">
    <property type="component" value="Unplaced"/>
</dbReference>
<dbReference type="GO" id="GO:0022857">
    <property type="term" value="F:transmembrane transporter activity"/>
    <property type="evidence" value="ECO:0007669"/>
    <property type="project" value="InterPro"/>
</dbReference>
<sequence length="740" mass="84481">MEMFENRSYHIRGGCSCLIGFICIRIQTRLFQSVTNISVQNHIIVKCFKNKSIFFQVNYFTMGLMCYDQNKTLKTPKSVWIILLVELCEQFSYYVFRTVLVLYLTRVLYFNEDISTIIHHSCVFLSYFMSFVGAILADTYWGKFKTIIRLSAVNVLGSMILTSASMSTNVFSLNIQKVIALLGLLVISVGAGGIKPCVFAFGSDQFQLPQHVKQFQRFIVKFMIAVSIGALATSFATLELRESVLHRFRKNNIYPLAFGVPAALMLIATVVLASGRNVCTKMKPDNHAVFRTIGCMFYGLRAKCISSRSPRNNHWLDNAKDEYTETEISEMKTFLNVITVFTAYPMYWALYEQSSRWTLQATLMDGRLEYLDWSIKADQMQMITSIFGLVFLFLFNYTLYPLLKKLGVRKPLQNITLSSCLAVIGFIFAALLQFEINGDDPVIPPKEGRLNIYNGFDCNVILHSPTLHVDKLGALEMINVNYMPISQEEIVEIKLQFDAACTFVPENVTLNTTVTVAEGKEISYYLTRSNLTTIELTRIGIYDNLTKNKHGNPILRVLMDYSLDFEDNISLENGDKNVHRFPSFRGMDFIPMKIGKYSLCWNGIVFPMYIELFPATFYTLILQKNDQKIDTKLFAKYESNRVHLLWQLPQYFCMTVAGVIFMVSCLEFSMTEAPLNFKSLISAFNLLTAAFGNLLVVIISALSIENQAYEYLLYSGLMCADTMLIAYFSIVYRSGNKTHY</sequence>
<dbReference type="OrthoDB" id="8904098at2759"/>
<keyword evidence="5 7" id="KW-1133">Transmembrane helix</keyword>
<feature type="transmembrane region" description="Helical" evidence="7">
    <location>
        <begin position="642"/>
        <end position="663"/>
    </location>
</feature>
<dbReference type="InterPro" id="IPR036259">
    <property type="entry name" value="MFS_trans_sf"/>
</dbReference>
<keyword evidence="6 7" id="KW-0472">Membrane</keyword>
<evidence type="ECO:0000313" key="9">
    <source>
        <dbReference type="RefSeq" id="XP_025417616.1"/>
    </source>
</evidence>
<reference evidence="9 10" key="1">
    <citation type="submission" date="2025-04" db="UniProtKB">
        <authorList>
            <consortium name="RefSeq"/>
        </authorList>
    </citation>
    <scope>IDENTIFICATION</scope>
    <source>
        <tissue evidence="9 10">Whole body</tissue>
    </source>
</reference>
<dbReference type="Pfam" id="PF00854">
    <property type="entry name" value="PTR2"/>
    <property type="match status" value="2"/>
</dbReference>
<protein>
    <submittedName>
        <fullName evidence="9 10">Peptide transporter family 2-like isoform X1</fullName>
    </submittedName>
</protein>
<feature type="transmembrane region" description="Helical" evidence="7">
    <location>
        <begin position="683"/>
        <end position="704"/>
    </location>
</feature>
<feature type="transmembrane region" description="Helical" evidence="7">
    <location>
        <begin position="601"/>
        <end position="621"/>
    </location>
</feature>
<accession>A0A8B8G4V1</accession>
<feature type="transmembrane region" description="Helical" evidence="7">
    <location>
        <begin position="148"/>
        <end position="166"/>
    </location>
</feature>
<evidence type="ECO:0000313" key="10">
    <source>
        <dbReference type="RefSeq" id="XP_025417617.1"/>
    </source>
</evidence>
<dbReference type="GeneID" id="112688572"/>
<name>A0A8B8G4V1_9HEMI</name>
<keyword evidence="4" id="KW-0653">Protein transport</keyword>
<evidence type="ECO:0000313" key="8">
    <source>
        <dbReference type="Proteomes" id="UP000694846"/>
    </source>
</evidence>
<dbReference type="AlphaFoldDB" id="A0A8B8G4V1"/>
<dbReference type="RefSeq" id="XP_025417616.1">
    <property type="nucleotide sequence ID" value="XM_025561831.1"/>
</dbReference>
<feature type="transmembrane region" description="Helical" evidence="7">
    <location>
        <begin position="711"/>
        <end position="732"/>
    </location>
</feature>
<comment type="subcellular location">
    <subcellularLocation>
        <location evidence="1">Membrane</location>
        <topology evidence="1">Multi-pass membrane protein</topology>
    </subcellularLocation>
</comment>
<evidence type="ECO:0000256" key="6">
    <source>
        <dbReference type="ARBA" id="ARBA00023136"/>
    </source>
</evidence>
<dbReference type="GO" id="GO:0016020">
    <property type="term" value="C:membrane"/>
    <property type="evidence" value="ECO:0007669"/>
    <property type="project" value="UniProtKB-SubCell"/>
</dbReference>
<keyword evidence="3 7" id="KW-0812">Transmembrane</keyword>
<dbReference type="RefSeq" id="XP_025417617.1">
    <property type="nucleotide sequence ID" value="XM_025561832.1"/>
</dbReference>
<feature type="transmembrane region" description="Helical" evidence="7">
    <location>
        <begin position="178"/>
        <end position="198"/>
    </location>
</feature>
<feature type="transmembrane region" description="Helical" evidence="7">
    <location>
        <begin position="382"/>
        <end position="403"/>
    </location>
</feature>
<evidence type="ECO:0000256" key="3">
    <source>
        <dbReference type="ARBA" id="ARBA00022692"/>
    </source>
</evidence>
<feature type="transmembrane region" description="Helical" evidence="7">
    <location>
        <begin position="253"/>
        <end position="273"/>
    </location>
</feature>
<feature type="transmembrane region" description="Helical" evidence="7">
    <location>
        <begin position="79"/>
        <end position="105"/>
    </location>
</feature>
<evidence type="ECO:0000256" key="7">
    <source>
        <dbReference type="SAM" id="Phobius"/>
    </source>
</evidence>
<dbReference type="SUPFAM" id="SSF103473">
    <property type="entry name" value="MFS general substrate transporter"/>
    <property type="match status" value="1"/>
</dbReference>
<dbReference type="PROSITE" id="PS01022">
    <property type="entry name" value="PTR2_1"/>
    <property type="match status" value="1"/>
</dbReference>
<keyword evidence="8" id="KW-1185">Reference proteome</keyword>
<organism evidence="8 9">
    <name type="scientific">Sipha flava</name>
    <name type="common">yellow sugarcane aphid</name>
    <dbReference type="NCBI Taxonomy" id="143950"/>
    <lineage>
        <taxon>Eukaryota</taxon>
        <taxon>Metazoa</taxon>
        <taxon>Ecdysozoa</taxon>
        <taxon>Arthropoda</taxon>
        <taxon>Hexapoda</taxon>
        <taxon>Insecta</taxon>
        <taxon>Pterygota</taxon>
        <taxon>Neoptera</taxon>
        <taxon>Paraneoptera</taxon>
        <taxon>Hemiptera</taxon>
        <taxon>Sternorrhyncha</taxon>
        <taxon>Aphidomorpha</taxon>
        <taxon>Aphidoidea</taxon>
        <taxon>Aphididae</taxon>
        <taxon>Sipha</taxon>
    </lineage>
</organism>
<evidence type="ECO:0000256" key="1">
    <source>
        <dbReference type="ARBA" id="ARBA00004141"/>
    </source>
</evidence>
<feature type="transmembrane region" description="Helical" evidence="7">
    <location>
        <begin position="117"/>
        <end position="136"/>
    </location>
</feature>
<evidence type="ECO:0000256" key="4">
    <source>
        <dbReference type="ARBA" id="ARBA00022856"/>
    </source>
</evidence>
<evidence type="ECO:0000256" key="2">
    <source>
        <dbReference type="ARBA" id="ARBA00005982"/>
    </source>
</evidence>
<feature type="transmembrane region" description="Helical" evidence="7">
    <location>
        <begin position="218"/>
        <end position="238"/>
    </location>
</feature>
<feature type="transmembrane region" description="Helical" evidence="7">
    <location>
        <begin position="333"/>
        <end position="350"/>
    </location>
</feature>
<dbReference type="PANTHER" id="PTHR11654">
    <property type="entry name" value="OLIGOPEPTIDE TRANSPORTER-RELATED"/>
    <property type="match status" value="1"/>
</dbReference>
<keyword evidence="4" id="KW-0571">Peptide transport</keyword>
<dbReference type="InterPro" id="IPR000109">
    <property type="entry name" value="POT_fam"/>
</dbReference>
<keyword evidence="4" id="KW-0813">Transport</keyword>
<proteinExistence type="inferred from homology"/>
<comment type="similarity">
    <text evidence="2">Belongs to the major facilitator superfamily. Proton-dependent oligopeptide transporter (POT/PTR) (TC 2.A.17) family.</text>
</comment>
<dbReference type="GO" id="GO:0006857">
    <property type="term" value="P:oligopeptide transport"/>
    <property type="evidence" value="ECO:0007669"/>
    <property type="project" value="InterPro"/>
</dbReference>